<protein>
    <recommendedName>
        <fullName evidence="2">Asl1-like glycosyl hydrolase catalytic domain-containing protein</fullName>
    </recommendedName>
</protein>
<dbReference type="GO" id="GO:0071966">
    <property type="term" value="P:fungal-type cell wall polysaccharide metabolic process"/>
    <property type="evidence" value="ECO:0007669"/>
    <property type="project" value="TreeGrafter"/>
</dbReference>
<gene>
    <name evidence="3" type="ORF">JMJ35_002468</name>
</gene>
<keyword evidence="1" id="KW-0732">Signal</keyword>
<dbReference type="GO" id="GO:0009277">
    <property type="term" value="C:fungal-type cell wall"/>
    <property type="evidence" value="ECO:0007669"/>
    <property type="project" value="TreeGrafter"/>
</dbReference>
<evidence type="ECO:0000256" key="1">
    <source>
        <dbReference type="SAM" id="SignalP"/>
    </source>
</evidence>
<dbReference type="PANTHER" id="PTHR34154">
    <property type="entry name" value="ALKALI-SENSITIVE LINKAGE PROTEIN 1"/>
    <property type="match status" value="1"/>
</dbReference>
<organism evidence="3 4">
    <name type="scientific">Cladonia borealis</name>
    <dbReference type="NCBI Taxonomy" id="184061"/>
    <lineage>
        <taxon>Eukaryota</taxon>
        <taxon>Fungi</taxon>
        <taxon>Dikarya</taxon>
        <taxon>Ascomycota</taxon>
        <taxon>Pezizomycotina</taxon>
        <taxon>Lecanoromycetes</taxon>
        <taxon>OSLEUM clade</taxon>
        <taxon>Lecanoromycetidae</taxon>
        <taxon>Lecanorales</taxon>
        <taxon>Lecanorineae</taxon>
        <taxon>Cladoniaceae</taxon>
        <taxon>Cladonia</taxon>
    </lineage>
</organism>
<keyword evidence="4" id="KW-1185">Reference proteome</keyword>
<reference evidence="3" key="1">
    <citation type="submission" date="2023-03" db="EMBL/GenBank/DDBJ databases">
        <title>Complete genome of Cladonia borealis.</title>
        <authorList>
            <person name="Park H."/>
        </authorList>
    </citation>
    <scope>NUCLEOTIDE SEQUENCE</scope>
    <source>
        <strain evidence="3">ANT050790</strain>
    </source>
</reference>
<dbReference type="InterPro" id="IPR024655">
    <property type="entry name" value="Asl1_glyco_hydro_catalytic"/>
</dbReference>
<dbReference type="AlphaFoldDB" id="A0AA39R7G0"/>
<dbReference type="EMBL" id="JAFEKC020000004">
    <property type="protein sequence ID" value="KAK0515089.1"/>
    <property type="molecule type" value="Genomic_DNA"/>
</dbReference>
<dbReference type="InterPro" id="IPR017853">
    <property type="entry name" value="GH"/>
</dbReference>
<feature type="signal peptide" evidence="1">
    <location>
        <begin position="1"/>
        <end position="22"/>
    </location>
</feature>
<dbReference type="Pfam" id="PF11790">
    <property type="entry name" value="Glyco_hydro_cc"/>
    <property type="match status" value="1"/>
</dbReference>
<dbReference type="FunFam" id="3.20.20.80:FF:000207">
    <property type="entry name" value="Glycoside hydrolase family 128 protein"/>
    <property type="match status" value="1"/>
</dbReference>
<dbReference type="Gene3D" id="3.20.20.80">
    <property type="entry name" value="Glycosidases"/>
    <property type="match status" value="1"/>
</dbReference>
<proteinExistence type="predicted"/>
<evidence type="ECO:0000313" key="3">
    <source>
        <dbReference type="EMBL" id="KAK0515089.1"/>
    </source>
</evidence>
<comment type="caution">
    <text evidence="3">The sequence shown here is derived from an EMBL/GenBank/DDBJ whole genome shotgun (WGS) entry which is preliminary data.</text>
</comment>
<dbReference type="PANTHER" id="PTHR34154:SF3">
    <property type="entry name" value="ALKALI-SENSITIVE LINKAGE PROTEIN 1"/>
    <property type="match status" value="1"/>
</dbReference>
<evidence type="ECO:0000259" key="2">
    <source>
        <dbReference type="Pfam" id="PF11790"/>
    </source>
</evidence>
<dbReference type="SUPFAM" id="SSF51445">
    <property type="entry name" value="(Trans)glycosidases"/>
    <property type="match status" value="1"/>
</dbReference>
<accession>A0AA39R7G0</accession>
<sequence>MKALNTILSVFALLCSLVVCQGLQTSPKRGLLYIPNSKYPQDDAYWDAPNSDLTWYYNYGSTPSPAYSTSSKFQFVPMLWGASNDTSFLEDVQTQINGGANISYVLGFNEPDGTLATGGSDIPADTAAQIWMQEIQPLAKQGVKLGAPACTGAESGRQWLQDFFGNCSNCTVDFVPVHWYGNFEGLASHIGEYVGTFNRTIWVTEFADPDASLQDSQTFYNQSTSYMDTLGNVTRYSYFGAFRSDVSNVGPNGAMLNQNGKLTDIGSWYLGGGETGYTPEGAANVVHMFAGSSLVVILTVFWCLL</sequence>
<feature type="domain" description="Asl1-like glycosyl hydrolase catalytic" evidence="2">
    <location>
        <begin position="39"/>
        <end position="269"/>
    </location>
</feature>
<name>A0AA39R7G0_9LECA</name>
<dbReference type="Proteomes" id="UP001166286">
    <property type="component" value="Unassembled WGS sequence"/>
</dbReference>
<feature type="chain" id="PRO_5041346810" description="Asl1-like glycosyl hydrolase catalytic domain-containing protein" evidence="1">
    <location>
        <begin position="23"/>
        <end position="305"/>
    </location>
</feature>
<evidence type="ECO:0000313" key="4">
    <source>
        <dbReference type="Proteomes" id="UP001166286"/>
    </source>
</evidence>
<dbReference type="InterPro" id="IPR053183">
    <property type="entry name" value="ASL1"/>
</dbReference>